<dbReference type="Proteomes" id="UP000254621">
    <property type="component" value="Unassembled WGS sequence"/>
</dbReference>
<comment type="subcellular location">
    <subcellularLocation>
        <location evidence="1">Cell membrane</location>
        <topology evidence="1">Multi-pass membrane protein</topology>
    </subcellularLocation>
</comment>
<evidence type="ECO:0000256" key="5">
    <source>
        <dbReference type="ARBA" id="ARBA00023136"/>
    </source>
</evidence>
<evidence type="ECO:0000256" key="6">
    <source>
        <dbReference type="SAM" id="Phobius"/>
    </source>
</evidence>
<keyword evidence="5 6" id="KW-0472">Membrane</keyword>
<reference evidence="7 8" key="1">
    <citation type="submission" date="2018-06" db="EMBL/GenBank/DDBJ databases">
        <authorList>
            <consortium name="Pathogen Informatics"/>
            <person name="Doyle S."/>
        </authorList>
    </citation>
    <scope>NUCLEOTIDE SEQUENCE [LARGE SCALE GENOMIC DNA]</scope>
    <source>
        <strain evidence="7 8">NCTC13645</strain>
    </source>
</reference>
<dbReference type="Pfam" id="PF06146">
    <property type="entry name" value="PsiE"/>
    <property type="match status" value="1"/>
</dbReference>
<evidence type="ECO:0000256" key="2">
    <source>
        <dbReference type="ARBA" id="ARBA00022475"/>
    </source>
</evidence>
<evidence type="ECO:0000313" key="7">
    <source>
        <dbReference type="EMBL" id="SUP52263.1"/>
    </source>
</evidence>
<dbReference type="AlphaFoldDB" id="A0A380NWI7"/>
<dbReference type="EMBL" id="UHIV01000001">
    <property type="protein sequence ID" value="SUP52263.1"/>
    <property type="molecule type" value="Genomic_DNA"/>
</dbReference>
<sequence length="74" mass="8526">MIIKDYFSSNANIHFEDYLYVAVTAIIRSILVYHDNALKTLLLCGAILILVIAIILYKRYQTQNNKLPDSEHGR</sequence>
<evidence type="ECO:0000256" key="4">
    <source>
        <dbReference type="ARBA" id="ARBA00022989"/>
    </source>
</evidence>
<keyword evidence="3 6" id="KW-0812">Transmembrane</keyword>
<dbReference type="InterPro" id="IPR020948">
    <property type="entry name" value="P_starv_induced_PsiE-like"/>
</dbReference>
<evidence type="ECO:0000256" key="1">
    <source>
        <dbReference type="ARBA" id="ARBA00004651"/>
    </source>
</evidence>
<evidence type="ECO:0000313" key="8">
    <source>
        <dbReference type="Proteomes" id="UP000254621"/>
    </source>
</evidence>
<feature type="transmembrane region" description="Helical" evidence="6">
    <location>
        <begin position="18"/>
        <end position="34"/>
    </location>
</feature>
<accession>A0A380NWI7</accession>
<feature type="transmembrane region" description="Helical" evidence="6">
    <location>
        <begin position="40"/>
        <end position="57"/>
    </location>
</feature>
<protein>
    <submittedName>
        <fullName evidence="7">Phosphate-starvation-inducible protein PsiE</fullName>
    </submittedName>
</protein>
<name>A0A380NWI7_WEIVI</name>
<keyword evidence="2" id="KW-1003">Cell membrane</keyword>
<keyword evidence="4 6" id="KW-1133">Transmembrane helix</keyword>
<organism evidence="7 8">
    <name type="scientific">Weissella viridescens</name>
    <name type="common">Lactobacillus viridescens</name>
    <dbReference type="NCBI Taxonomy" id="1629"/>
    <lineage>
        <taxon>Bacteria</taxon>
        <taxon>Bacillati</taxon>
        <taxon>Bacillota</taxon>
        <taxon>Bacilli</taxon>
        <taxon>Lactobacillales</taxon>
        <taxon>Lactobacillaceae</taxon>
        <taxon>Weissella</taxon>
    </lineage>
</organism>
<gene>
    <name evidence="7" type="ORF">NCTC13645_00137</name>
</gene>
<proteinExistence type="predicted"/>
<evidence type="ECO:0000256" key="3">
    <source>
        <dbReference type="ARBA" id="ARBA00022692"/>
    </source>
</evidence>
<dbReference type="STRING" id="1629.IV50_GL001436"/>
<dbReference type="GO" id="GO:0005886">
    <property type="term" value="C:plasma membrane"/>
    <property type="evidence" value="ECO:0007669"/>
    <property type="project" value="UniProtKB-SubCell"/>
</dbReference>